<accession>A0A1G6RG96</accession>
<proteinExistence type="predicted"/>
<dbReference type="Pfam" id="PF10004">
    <property type="entry name" value="DUF2247"/>
    <property type="match status" value="1"/>
</dbReference>
<gene>
    <name evidence="1" type="ORF">SAMN05216576_109207</name>
</gene>
<sequence>MNEYFPELAKRNLVDWPTLAIGLNNGWINKDAVSEHAFKLLSAGQQDSDIAVLAGSDALSDDEVVALLATLCKKEGIDLQEKRSHALEKWRLAMLSELQHSSLADEDKIERLQELYAEFGYPDDMASCSIYAQNDVDPIDALHQVVAALEQRFASDSGR</sequence>
<organism evidence="1 2">
    <name type="scientific">Ectopseudomonas chengduensis</name>
    <dbReference type="NCBI Taxonomy" id="489632"/>
    <lineage>
        <taxon>Bacteria</taxon>
        <taxon>Pseudomonadati</taxon>
        <taxon>Pseudomonadota</taxon>
        <taxon>Gammaproteobacteria</taxon>
        <taxon>Pseudomonadales</taxon>
        <taxon>Pseudomonadaceae</taxon>
        <taxon>Ectopseudomonas</taxon>
    </lineage>
</organism>
<evidence type="ECO:0000313" key="1">
    <source>
        <dbReference type="EMBL" id="SDD02926.1"/>
    </source>
</evidence>
<keyword evidence="2" id="KW-1185">Reference proteome</keyword>
<evidence type="ECO:0000313" key="2">
    <source>
        <dbReference type="Proteomes" id="UP000199467"/>
    </source>
</evidence>
<dbReference type="RefSeq" id="WP_017677689.1">
    <property type="nucleotide sequence ID" value="NZ_FMZQ01000009.1"/>
</dbReference>
<dbReference type="Proteomes" id="UP000199467">
    <property type="component" value="Unassembled WGS sequence"/>
</dbReference>
<protein>
    <submittedName>
        <fullName evidence="1">Uncharacterized protein</fullName>
    </submittedName>
</protein>
<dbReference type="AlphaFoldDB" id="A0A1G6RG96"/>
<dbReference type="InterPro" id="IPR016630">
    <property type="entry name" value="UCP015278"/>
</dbReference>
<dbReference type="EMBL" id="FMZQ01000009">
    <property type="protein sequence ID" value="SDD02926.1"/>
    <property type="molecule type" value="Genomic_DNA"/>
</dbReference>
<reference evidence="2" key="1">
    <citation type="submission" date="2016-10" db="EMBL/GenBank/DDBJ databases">
        <authorList>
            <person name="Varghese N."/>
            <person name="Submissions S."/>
        </authorList>
    </citation>
    <scope>NUCLEOTIDE SEQUENCE [LARGE SCALE GENOMIC DNA]</scope>
    <source>
        <strain evidence="2">DSM 26382</strain>
    </source>
</reference>
<name>A0A1G6RG96_9GAMM</name>